<sequence>MARTAGATAAGTTERLLRAAADVFAARGYDAARVSDIAEAAGLSNGAMYAYFGSKAELLVGAVRAHGRRLLSHLVAAEPDRSITELLQVSGRRLRRRRDADGWLVIEALVAARRDADVADAMRGYVAERIEWLADLVRQAQASGELDPALPPSAVAHFCLSLAVGTALVGPDLDDVDEGEWAAFLARLVPALAPPLGAAR</sequence>
<dbReference type="Pfam" id="PF00440">
    <property type="entry name" value="TetR_N"/>
    <property type="match status" value="1"/>
</dbReference>
<dbReference type="SUPFAM" id="SSF48498">
    <property type="entry name" value="Tetracyclin repressor-like, C-terminal domain"/>
    <property type="match status" value="1"/>
</dbReference>
<keyword evidence="3" id="KW-0804">Transcription</keyword>
<gene>
    <name evidence="6" type="ORF">GGQ55_004603</name>
</gene>
<evidence type="ECO:0000256" key="1">
    <source>
        <dbReference type="ARBA" id="ARBA00023015"/>
    </source>
</evidence>
<evidence type="ECO:0000313" key="6">
    <source>
        <dbReference type="EMBL" id="NYJ08325.1"/>
    </source>
</evidence>
<dbReference type="PRINTS" id="PR00455">
    <property type="entry name" value="HTHTETR"/>
</dbReference>
<dbReference type="PANTHER" id="PTHR30055:SF234">
    <property type="entry name" value="HTH-TYPE TRANSCRIPTIONAL REGULATOR BETI"/>
    <property type="match status" value="1"/>
</dbReference>
<dbReference type="PROSITE" id="PS50977">
    <property type="entry name" value="HTH_TETR_2"/>
    <property type="match status" value="1"/>
</dbReference>
<feature type="domain" description="HTH tetR-type" evidence="5">
    <location>
        <begin position="10"/>
        <end position="70"/>
    </location>
</feature>
<evidence type="ECO:0000256" key="2">
    <source>
        <dbReference type="ARBA" id="ARBA00023125"/>
    </source>
</evidence>
<evidence type="ECO:0000259" key="5">
    <source>
        <dbReference type="PROSITE" id="PS50977"/>
    </source>
</evidence>
<dbReference type="GO" id="GO:0000976">
    <property type="term" value="F:transcription cis-regulatory region binding"/>
    <property type="evidence" value="ECO:0007669"/>
    <property type="project" value="TreeGrafter"/>
</dbReference>
<accession>A0A853CK70</accession>
<keyword evidence="1" id="KW-0805">Transcription regulation</keyword>
<reference evidence="6 7" key="1">
    <citation type="submission" date="2020-07" db="EMBL/GenBank/DDBJ databases">
        <title>Sequencing the genomes of 1000 actinobacteria strains.</title>
        <authorList>
            <person name="Klenk H.-P."/>
        </authorList>
    </citation>
    <scope>NUCLEOTIDE SEQUENCE [LARGE SCALE GENOMIC DNA]</scope>
    <source>
        <strain evidence="6 7">DSM 104001</strain>
    </source>
</reference>
<dbReference type="Pfam" id="PF16859">
    <property type="entry name" value="TetR_C_11"/>
    <property type="match status" value="1"/>
</dbReference>
<protein>
    <submittedName>
        <fullName evidence="6">AcrR family transcriptional regulator</fullName>
    </submittedName>
</protein>
<dbReference type="PANTHER" id="PTHR30055">
    <property type="entry name" value="HTH-TYPE TRANSCRIPTIONAL REGULATOR RUTR"/>
    <property type="match status" value="1"/>
</dbReference>
<dbReference type="InterPro" id="IPR009057">
    <property type="entry name" value="Homeodomain-like_sf"/>
</dbReference>
<dbReference type="InterPro" id="IPR036271">
    <property type="entry name" value="Tet_transcr_reg_TetR-rel_C_sf"/>
</dbReference>
<keyword evidence="7" id="KW-1185">Reference proteome</keyword>
<dbReference type="InterPro" id="IPR001647">
    <property type="entry name" value="HTH_TetR"/>
</dbReference>
<evidence type="ECO:0000256" key="4">
    <source>
        <dbReference type="PROSITE-ProRule" id="PRU00335"/>
    </source>
</evidence>
<comment type="caution">
    <text evidence="6">The sequence shown here is derived from an EMBL/GenBank/DDBJ whole genome shotgun (WGS) entry which is preliminary data.</text>
</comment>
<dbReference type="RefSeq" id="WP_179720819.1">
    <property type="nucleotide sequence ID" value="NZ_JACBZT010000001.1"/>
</dbReference>
<dbReference type="AlphaFoldDB" id="A0A853CK70"/>
<evidence type="ECO:0000313" key="7">
    <source>
        <dbReference type="Proteomes" id="UP000541969"/>
    </source>
</evidence>
<dbReference type="SUPFAM" id="SSF46689">
    <property type="entry name" value="Homeodomain-like"/>
    <property type="match status" value="1"/>
</dbReference>
<evidence type="ECO:0000256" key="3">
    <source>
        <dbReference type="ARBA" id="ARBA00023163"/>
    </source>
</evidence>
<dbReference type="InterPro" id="IPR011075">
    <property type="entry name" value="TetR_C"/>
</dbReference>
<organism evidence="6 7">
    <name type="scientific">Petropleomorpha daqingensis</name>
    <dbReference type="NCBI Taxonomy" id="2026353"/>
    <lineage>
        <taxon>Bacteria</taxon>
        <taxon>Bacillati</taxon>
        <taxon>Actinomycetota</taxon>
        <taxon>Actinomycetes</taxon>
        <taxon>Geodermatophilales</taxon>
        <taxon>Geodermatophilaceae</taxon>
        <taxon>Petropleomorpha</taxon>
    </lineage>
</organism>
<dbReference type="InterPro" id="IPR050109">
    <property type="entry name" value="HTH-type_TetR-like_transc_reg"/>
</dbReference>
<dbReference type="Proteomes" id="UP000541969">
    <property type="component" value="Unassembled WGS sequence"/>
</dbReference>
<proteinExistence type="predicted"/>
<name>A0A853CK70_9ACTN</name>
<dbReference type="EMBL" id="JACBZT010000001">
    <property type="protein sequence ID" value="NYJ08325.1"/>
    <property type="molecule type" value="Genomic_DNA"/>
</dbReference>
<keyword evidence="2 4" id="KW-0238">DNA-binding</keyword>
<dbReference type="GO" id="GO:0003700">
    <property type="term" value="F:DNA-binding transcription factor activity"/>
    <property type="evidence" value="ECO:0007669"/>
    <property type="project" value="TreeGrafter"/>
</dbReference>
<feature type="DNA-binding region" description="H-T-H motif" evidence="4">
    <location>
        <begin position="33"/>
        <end position="52"/>
    </location>
</feature>
<dbReference type="Gene3D" id="1.10.357.10">
    <property type="entry name" value="Tetracycline Repressor, domain 2"/>
    <property type="match status" value="1"/>
</dbReference>